<feature type="compositionally biased region" description="Basic and acidic residues" evidence="1">
    <location>
        <begin position="125"/>
        <end position="135"/>
    </location>
</feature>
<dbReference type="OrthoDB" id="128103at2759"/>
<gene>
    <name evidence="3" type="ORF">Poli38472_006530</name>
</gene>
<dbReference type="EMBL" id="SPLM01000145">
    <property type="protein sequence ID" value="TMW56520.1"/>
    <property type="molecule type" value="Genomic_DNA"/>
</dbReference>
<evidence type="ECO:0000256" key="1">
    <source>
        <dbReference type="SAM" id="MobiDB-lite"/>
    </source>
</evidence>
<comment type="caution">
    <text evidence="3">The sequence shown here is derived from an EMBL/GenBank/DDBJ whole genome shotgun (WGS) entry which is preliminary data.</text>
</comment>
<protein>
    <submittedName>
        <fullName evidence="3">Uncharacterized protein</fullName>
    </submittedName>
</protein>
<organism evidence="3 4">
    <name type="scientific">Pythium oligandrum</name>
    <name type="common">Mycoparasitic fungus</name>
    <dbReference type="NCBI Taxonomy" id="41045"/>
    <lineage>
        <taxon>Eukaryota</taxon>
        <taxon>Sar</taxon>
        <taxon>Stramenopiles</taxon>
        <taxon>Oomycota</taxon>
        <taxon>Peronosporomycetes</taxon>
        <taxon>Pythiales</taxon>
        <taxon>Pythiaceae</taxon>
        <taxon>Pythium</taxon>
    </lineage>
</organism>
<feature type="compositionally biased region" description="Acidic residues" evidence="1">
    <location>
        <begin position="136"/>
        <end position="145"/>
    </location>
</feature>
<dbReference type="AlphaFoldDB" id="A0A8K1FAS4"/>
<evidence type="ECO:0000313" key="4">
    <source>
        <dbReference type="Proteomes" id="UP000794436"/>
    </source>
</evidence>
<sequence>MTFRSVVSLALFATLALTSAFAQDANQPATAMDRDHDEQVRVAIGAHSHLNDATALANKNTVLHGNNVDITRSNVLAQKNDRVMIETEQMTEDPASDAVMPSGMSLTGERDPLARPMTSEDEPKDDQVQDQNKEDMDQDQDDMDDEDHEQLIARRRFFGHRYRFFYPGFRRGYYGWRYPLSYWNRFGRRFYPGRCPFNRVYGGFFYC</sequence>
<feature type="chain" id="PRO_5035462448" evidence="2">
    <location>
        <begin position="23"/>
        <end position="207"/>
    </location>
</feature>
<evidence type="ECO:0000256" key="2">
    <source>
        <dbReference type="SAM" id="SignalP"/>
    </source>
</evidence>
<feature type="signal peptide" evidence="2">
    <location>
        <begin position="1"/>
        <end position="22"/>
    </location>
</feature>
<evidence type="ECO:0000313" key="3">
    <source>
        <dbReference type="EMBL" id="TMW56520.1"/>
    </source>
</evidence>
<proteinExistence type="predicted"/>
<dbReference type="Proteomes" id="UP000794436">
    <property type="component" value="Unassembled WGS sequence"/>
</dbReference>
<reference evidence="3" key="1">
    <citation type="submission" date="2019-03" db="EMBL/GenBank/DDBJ databases">
        <title>Long read genome sequence of the mycoparasitic Pythium oligandrum ATCC 38472 isolated from sugarbeet rhizosphere.</title>
        <authorList>
            <person name="Gaulin E."/>
        </authorList>
    </citation>
    <scope>NUCLEOTIDE SEQUENCE</scope>
    <source>
        <strain evidence="3">ATCC 38472_TT</strain>
    </source>
</reference>
<keyword evidence="4" id="KW-1185">Reference proteome</keyword>
<name>A0A8K1FAS4_PYTOL</name>
<accession>A0A8K1FAS4</accession>
<feature type="region of interest" description="Disordered" evidence="1">
    <location>
        <begin position="87"/>
        <end position="145"/>
    </location>
</feature>
<keyword evidence="2" id="KW-0732">Signal</keyword>